<feature type="transmembrane region" description="Helical" evidence="2">
    <location>
        <begin position="80"/>
        <end position="100"/>
    </location>
</feature>
<proteinExistence type="predicted"/>
<protein>
    <submittedName>
        <fullName evidence="3">Uncharacterized protein</fullName>
    </submittedName>
</protein>
<keyword evidence="2" id="KW-1133">Transmembrane helix</keyword>
<accession>A0A1V0SGU5</accession>
<evidence type="ECO:0000256" key="1">
    <source>
        <dbReference type="SAM" id="MobiDB-lite"/>
    </source>
</evidence>
<feature type="transmembrane region" description="Helical" evidence="2">
    <location>
        <begin position="12"/>
        <end position="35"/>
    </location>
</feature>
<keyword evidence="2" id="KW-0472">Membrane</keyword>
<feature type="region of interest" description="Disordered" evidence="1">
    <location>
        <begin position="48"/>
        <end position="68"/>
    </location>
</feature>
<dbReference type="PROSITE" id="PS51257">
    <property type="entry name" value="PROKAR_LIPOPROTEIN"/>
    <property type="match status" value="1"/>
</dbReference>
<evidence type="ECO:0000256" key="2">
    <source>
        <dbReference type="SAM" id="Phobius"/>
    </source>
</evidence>
<reference evidence="3" key="1">
    <citation type="journal article" date="2017" name="Science">
        <title>Giant viruses with an expanded complement of translation system components.</title>
        <authorList>
            <person name="Schulz F."/>
            <person name="Yutin N."/>
            <person name="Ivanova N.N."/>
            <person name="Ortega D.R."/>
            <person name="Lee T.K."/>
            <person name="Vierheilig J."/>
            <person name="Daims H."/>
            <person name="Horn M."/>
            <person name="Wagner M."/>
            <person name="Jensen G.J."/>
            <person name="Kyrpides N.C."/>
            <person name="Koonin E.V."/>
            <person name="Woyke T."/>
        </authorList>
    </citation>
    <scope>NUCLEOTIDE SEQUENCE</scope>
    <source>
        <strain evidence="3">HKV1</strain>
    </source>
</reference>
<sequence length="121" mass="13954">MIKIKKSPLLLTLYNGIYALIILVYIFVSCMVLLYNSFYNEQFDKKTGDGTSNGTSNETNDETSNGTNKQNYIYGNNKKLIIMFIINFIVGLSLVIKGIIFMKAQCSEREYYRKLKECIDF</sequence>
<keyword evidence="2" id="KW-0812">Transmembrane</keyword>
<feature type="compositionally biased region" description="Polar residues" evidence="1">
    <location>
        <begin position="49"/>
        <end position="68"/>
    </location>
</feature>
<gene>
    <name evidence="3" type="ORF">Hokovirus_3_218</name>
</gene>
<name>A0A1V0SGU5_9VIRU</name>
<organism evidence="3">
    <name type="scientific">Hokovirus HKV1</name>
    <dbReference type="NCBI Taxonomy" id="1977638"/>
    <lineage>
        <taxon>Viruses</taxon>
        <taxon>Varidnaviria</taxon>
        <taxon>Bamfordvirae</taxon>
        <taxon>Nucleocytoviricota</taxon>
        <taxon>Megaviricetes</taxon>
        <taxon>Imitervirales</taxon>
        <taxon>Mimiviridae</taxon>
        <taxon>Klosneuvirinae</taxon>
        <taxon>Hokovirus</taxon>
    </lineage>
</organism>
<dbReference type="EMBL" id="KY684105">
    <property type="protein sequence ID" value="ARF10945.1"/>
    <property type="molecule type" value="Genomic_DNA"/>
</dbReference>
<evidence type="ECO:0000313" key="3">
    <source>
        <dbReference type="EMBL" id="ARF10945.1"/>
    </source>
</evidence>